<dbReference type="EMBL" id="SRLO01000050">
    <property type="protein sequence ID" value="TNN80916.1"/>
    <property type="molecule type" value="Genomic_DNA"/>
</dbReference>
<name>A0A4Z2IST8_9TELE</name>
<evidence type="ECO:0000313" key="3">
    <source>
        <dbReference type="Proteomes" id="UP000314294"/>
    </source>
</evidence>
<protein>
    <submittedName>
        <fullName evidence="2">Uncharacterized protein</fullName>
    </submittedName>
</protein>
<dbReference type="Proteomes" id="UP000314294">
    <property type="component" value="Unassembled WGS sequence"/>
</dbReference>
<feature type="chain" id="PRO_5021382590" evidence="1">
    <location>
        <begin position="25"/>
        <end position="132"/>
    </location>
</feature>
<proteinExistence type="predicted"/>
<feature type="signal peptide" evidence="1">
    <location>
        <begin position="1"/>
        <end position="24"/>
    </location>
</feature>
<keyword evidence="1" id="KW-0732">Signal</keyword>
<evidence type="ECO:0000313" key="2">
    <source>
        <dbReference type="EMBL" id="TNN80916.1"/>
    </source>
</evidence>
<sequence length="132" mass="15026">MAGSGRERALLYLLFLQFFQEIDPQKDRTRRLTTLAYGKLDMAGPARETEVQTLRSEVASLSGKLCVMINLSTLQNLHRAGGPKLEYPDPARPHSPQSRLQLRFSHLLKFLPFLRHSRPSVPGKPSVRFSRQ</sequence>
<keyword evidence="3" id="KW-1185">Reference proteome</keyword>
<comment type="caution">
    <text evidence="2">The sequence shown here is derived from an EMBL/GenBank/DDBJ whole genome shotgun (WGS) entry which is preliminary data.</text>
</comment>
<evidence type="ECO:0000256" key="1">
    <source>
        <dbReference type="SAM" id="SignalP"/>
    </source>
</evidence>
<organism evidence="2 3">
    <name type="scientific">Liparis tanakae</name>
    <name type="common">Tanaka's snailfish</name>
    <dbReference type="NCBI Taxonomy" id="230148"/>
    <lineage>
        <taxon>Eukaryota</taxon>
        <taxon>Metazoa</taxon>
        <taxon>Chordata</taxon>
        <taxon>Craniata</taxon>
        <taxon>Vertebrata</taxon>
        <taxon>Euteleostomi</taxon>
        <taxon>Actinopterygii</taxon>
        <taxon>Neopterygii</taxon>
        <taxon>Teleostei</taxon>
        <taxon>Neoteleostei</taxon>
        <taxon>Acanthomorphata</taxon>
        <taxon>Eupercaria</taxon>
        <taxon>Perciformes</taxon>
        <taxon>Cottioidei</taxon>
        <taxon>Cottales</taxon>
        <taxon>Liparidae</taxon>
        <taxon>Liparis</taxon>
    </lineage>
</organism>
<gene>
    <name evidence="2" type="ORF">EYF80_008921</name>
</gene>
<dbReference type="AlphaFoldDB" id="A0A4Z2IST8"/>
<reference evidence="2 3" key="1">
    <citation type="submission" date="2019-03" db="EMBL/GenBank/DDBJ databases">
        <title>First draft genome of Liparis tanakae, snailfish: a comprehensive survey of snailfish specific genes.</title>
        <authorList>
            <person name="Kim W."/>
            <person name="Song I."/>
            <person name="Jeong J.-H."/>
            <person name="Kim D."/>
            <person name="Kim S."/>
            <person name="Ryu S."/>
            <person name="Song J.Y."/>
            <person name="Lee S.K."/>
        </authorList>
    </citation>
    <scope>NUCLEOTIDE SEQUENCE [LARGE SCALE GENOMIC DNA]</scope>
    <source>
        <tissue evidence="2">Muscle</tissue>
    </source>
</reference>
<accession>A0A4Z2IST8</accession>